<dbReference type="Proteomes" id="UP001044222">
    <property type="component" value="Chromosome 9"/>
</dbReference>
<accession>A0A9D3MC60</accession>
<protein>
    <recommendedName>
        <fullName evidence="18">Sodium/hydrogen exchanger</fullName>
    </recommendedName>
</protein>
<evidence type="ECO:0000313" key="22">
    <source>
        <dbReference type="EMBL" id="KAG5842963.1"/>
    </source>
</evidence>
<evidence type="ECO:0000256" key="10">
    <source>
        <dbReference type="ARBA" id="ARBA00022753"/>
    </source>
</evidence>
<feature type="transmembrane region" description="Helical" evidence="20">
    <location>
        <begin position="482"/>
        <end position="501"/>
    </location>
</feature>
<feature type="region of interest" description="Disordered" evidence="19">
    <location>
        <begin position="739"/>
        <end position="763"/>
    </location>
</feature>
<dbReference type="Gene3D" id="6.10.140.1330">
    <property type="match status" value="1"/>
</dbReference>
<dbReference type="InterPro" id="IPR018422">
    <property type="entry name" value="Cation/H_exchanger_CPA1"/>
</dbReference>
<evidence type="ECO:0000259" key="21">
    <source>
        <dbReference type="Pfam" id="PF00999"/>
    </source>
</evidence>
<dbReference type="PANTHER" id="PTHR10110">
    <property type="entry name" value="SODIUM/HYDROGEN EXCHANGER"/>
    <property type="match status" value="1"/>
</dbReference>
<evidence type="ECO:0000313" key="23">
    <source>
        <dbReference type="Proteomes" id="UP001044222"/>
    </source>
</evidence>
<comment type="similarity">
    <text evidence="18">Belongs to the monovalent cation:proton antiporter 1 (CPA1) transporter (TC 2.A.36) family.</text>
</comment>
<evidence type="ECO:0000256" key="2">
    <source>
        <dbReference type="ARBA" id="ARBA00004424"/>
    </source>
</evidence>
<evidence type="ECO:0000256" key="5">
    <source>
        <dbReference type="ARBA" id="ARBA00022449"/>
    </source>
</evidence>
<keyword evidence="6" id="KW-1003">Cell membrane</keyword>
<evidence type="ECO:0000256" key="20">
    <source>
        <dbReference type="SAM" id="Phobius"/>
    </source>
</evidence>
<organism evidence="22 23">
    <name type="scientific">Anguilla anguilla</name>
    <name type="common">European freshwater eel</name>
    <name type="synonym">Muraena anguilla</name>
    <dbReference type="NCBI Taxonomy" id="7936"/>
    <lineage>
        <taxon>Eukaryota</taxon>
        <taxon>Metazoa</taxon>
        <taxon>Chordata</taxon>
        <taxon>Craniata</taxon>
        <taxon>Vertebrata</taxon>
        <taxon>Euteleostomi</taxon>
        <taxon>Actinopterygii</taxon>
        <taxon>Neopterygii</taxon>
        <taxon>Teleostei</taxon>
        <taxon>Anguilliformes</taxon>
        <taxon>Anguillidae</taxon>
        <taxon>Anguilla</taxon>
    </lineage>
</organism>
<dbReference type="InterPro" id="IPR006153">
    <property type="entry name" value="Cation/H_exchanger_TM"/>
</dbReference>
<comment type="function">
    <text evidence="16">Plasma membrane Na(+)/H(+) antiporter. Exchanges intracellular H(+) ions for extracellular Na(+) in 1:1 stoichiometry, playing a key role in salt and fluid absorption and pH homeostasis. Major apical Na(+)/H(+) exchanger in kidney and intestine playing an important role in renal and intestine Na(+) absorption and blood pressure regulation.</text>
</comment>
<evidence type="ECO:0000256" key="4">
    <source>
        <dbReference type="ARBA" id="ARBA00022448"/>
    </source>
</evidence>
<feature type="compositionally biased region" description="Polar residues" evidence="19">
    <location>
        <begin position="748"/>
        <end position="758"/>
    </location>
</feature>
<keyword evidence="9" id="KW-0732">Signal</keyword>
<dbReference type="PRINTS" id="PR01087">
    <property type="entry name" value="NAHEXCHNGR3"/>
</dbReference>
<keyword evidence="8 18" id="KW-0812">Transmembrane</keyword>
<evidence type="ECO:0000256" key="12">
    <source>
        <dbReference type="ARBA" id="ARBA00023053"/>
    </source>
</evidence>
<keyword evidence="13 18" id="KW-0406">Ion transport</keyword>
<keyword evidence="15 18" id="KW-0739">Sodium transport</keyword>
<dbReference type="GO" id="GO:0031901">
    <property type="term" value="C:early endosome membrane"/>
    <property type="evidence" value="ECO:0007669"/>
    <property type="project" value="UniProtKB-SubCell"/>
</dbReference>
<evidence type="ECO:0000256" key="16">
    <source>
        <dbReference type="ARBA" id="ARBA00045831"/>
    </source>
</evidence>
<dbReference type="PANTHER" id="PTHR10110:SF90">
    <property type="entry name" value="SODIUM_HYDROGEN EXCHANGER 3"/>
    <property type="match status" value="1"/>
</dbReference>
<feature type="transmembrane region" description="Helical" evidence="20">
    <location>
        <begin position="256"/>
        <end position="278"/>
    </location>
</feature>
<comment type="caution">
    <text evidence="22">The sequence shown here is derived from an EMBL/GenBank/DDBJ whole genome shotgun (WGS) entry which is preliminary data.</text>
</comment>
<feature type="transmembrane region" description="Helical" evidence="20">
    <location>
        <begin position="155"/>
        <end position="177"/>
    </location>
</feature>
<dbReference type="GO" id="GO:0055038">
    <property type="term" value="C:recycling endosome membrane"/>
    <property type="evidence" value="ECO:0007669"/>
    <property type="project" value="UniProtKB-SubCell"/>
</dbReference>
<keyword evidence="7" id="KW-0597">Phosphoprotein</keyword>
<evidence type="ECO:0000256" key="19">
    <source>
        <dbReference type="SAM" id="MobiDB-lite"/>
    </source>
</evidence>
<evidence type="ECO:0000256" key="11">
    <source>
        <dbReference type="ARBA" id="ARBA00022989"/>
    </source>
</evidence>
<keyword evidence="5 18" id="KW-0050">Antiport</keyword>
<feature type="region of interest" description="Disordered" evidence="19">
    <location>
        <begin position="51"/>
        <end position="76"/>
    </location>
</feature>
<keyword evidence="23" id="KW-1185">Reference proteome</keyword>
<evidence type="ECO:0000256" key="1">
    <source>
        <dbReference type="ARBA" id="ARBA00004195"/>
    </source>
</evidence>
<comment type="catalytic activity">
    <reaction evidence="17">
        <text>Na(+)(in) + H(+)(out) = Na(+)(out) + H(+)(in)</text>
        <dbReference type="Rhea" id="RHEA:29419"/>
        <dbReference type="ChEBI" id="CHEBI:15378"/>
        <dbReference type="ChEBI" id="CHEBI:29101"/>
    </reaction>
</comment>
<dbReference type="PRINTS" id="PR01084">
    <property type="entry name" value="NAHEXCHNGR"/>
</dbReference>
<evidence type="ECO:0000256" key="6">
    <source>
        <dbReference type="ARBA" id="ARBA00022475"/>
    </source>
</evidence>
<keyword evidence="11 20" id="KW-1133">Transmembrane helix</keyword>
<keyword evidence="14 20" id="KW-0472">Membrane</keyword>
<evidence type="ECO:0000256" key="3">
    <source>
        <dbReference type="ARBA" id="ARBA00004520"/>
    </source>
</evidence>
<feature type="transmembrane region" description="Helical" evidence="20">
    <location>
        <begin position="384"/>
        <end position="406"/>
    </location>
</feature>
<feature type="transmembrane region" description="Helical" evidence="20">
    <location>
        <begin position="298"/>
        <end position="319"/>
    </location>
</feature>
<evidence type="ECO:0000256" key="14">
    <source>
        <dbReference type="ARBA" id="ARBA00023136"/>
    </source>
</evidence>
<feature type="compositionally biased region" description="Basic and acidic residues" evidence="19">
    <location>
        <begin position="51"/>
        <end position="65"/>
    </location>
</feature>
<evidence type="ECO:0000256" key="13">
    <source>
        <dbReference type="ARBA" id="ARBA00023065"/>
    </source>
</evidence>
<evidence type="ECO:0000256" key="15">
    <source>
        <dbReference type="ARBA" id="ARBA00023201"/>
    </source>
</evidence>
<evidence type="ECO:0000256" key="7">
    <source>
        <dbReference type="ARBA" id="ARBA00022553"/>
    </source>
</evidence>
<evidence type="ECO:0000256" key="18">
    <source>
        <dbReference type="RuleBase" id="RU003722"/>
    </source>
</evidence>
<feature type="transmembrane region" description="Helical" evidence="20">
    <location>
        <begin position="131"/>
        <end position="149"/>
    </location>
</feature>
<dbReference type="GO" id="GO:0098719">
    <property type="term" value="P:sodium ion import across plasma membrane"/>
    <property type="evidence" value="ECO:0007669"/>
    <property type="project" value="TreeGrafter"/>
</dbReference>
<name>A0A9D3MC60_ANGAN</name>
<keyword evidence="12" id="KW-0915">Sodium</keyword>
<comment type="subcellular location">
    <subcellularLocation>
        <location evidence="2">Apical cell membrane</location>
        <topology evidence="2">Multi-pass membrane protein</topology>
    </subcellularLocation>
    <subcellularLocation>
        <location evidence="3">Early endosome membrane</location>
        <topology evidence="3">Multi-pass membrane protein</topology>
    </subcellularLocation>
    <subcellularLocation>
        <location evidence="1">Recycling endosome membrane</location>
        <topology evidence="1">Multi-pass membrane protein</topology>
    </subcellularLocation>
</comment>
<keyword evidence="4 18" id="KW-0813">Transport</keyword>
<feature type="transmembrane region" description="Helical" evidence="20">
    <location>
        <begin position="225"/>
        <end position="247"/>
    </location>
</feature>
<evidence type="ECO:0000256" key="8">
    <source>
        <dbReference type="ARBA" id="ARBA00022692"/>
    </source>
</evidence>
<gene>
    <name evidence="22" type="ORF">ANANG_G00183350</name>
</gene>
<evidence type="ECO:0000256" key="9">
    <source>
        <dbReference type="ARBA" id="ARBA00022729"/>
    </source>
</evidence>
<evidence type="ECO:0000256" key="17">
    <source>
        <dbReference type="ARBA" id="ARBA00047524"/>
    </source>
</evidence>
<proteinExistence type="inferred from homology"/>
<dbReference type="GO" id="GO:0015385">
    <property type="term" value="F:sodium:proton antiporter activity"/>
    <property type="evidence" value="ECO:0007669"/>
    <property type="project" value="InterPro"/>
</dbReference>
<dbReference type="GO" id="GO:0051453">
    <property type="term" value="P:regulation of intracellular pH"/>
    <property type="evidence" value="ECO:0007669"/>
    <property type="project" value="TreeGrafter"/>
</dbReference>
<feature type="transmembrane region" description="Helical" evidence="20">
    <location>
        <begin position="331"/>
        <end position="348"/>
    </location>
</feature>
<dbReference type="InterPro" id="IPR004709">
    <property type="entry name" value="NaH_exchanger"/>
</dbReference>
<dbReference type="EMBL" id="JAFIRN010000009">
    <property type="protein sequence ID" value="KAG5842963.1"/>
    <property type="molecule type" value="Genomic_DNA"/>
</dbReference>
<dbReference type="GO" id="GO:0015386">
    <property type="term" value="F:potassium:proton antiporter activity"/>
    <property type="evidence" value="ECO:0007669"/>
    <property type="project" value="TreeGrafter"/>
</dbReference>
<feature type="transmembrane region" description="Helical" evidence="20">
    <location>
        <begin position="189"/>
        <end position="213"/>
    </location>
</feature>
<dbReference type="InterPro" id="IPR018410">
    <property type="entry name" value="Na/H_exchanger_3/5"/>
</dbReference>
<dbReference type="GO" id="GO:0031526">
    <property type="term" value="C:brush border membrane"/>
    <property type="evidence" value="ECO:0007669"/>
    <property type="project" value="TreeGrafter"/>
</dbReference>
<feature type="region of interest" description="Disordered" evidence="19">
    <location>
        <begin position="867"/>
        <end position="897"/>
    </location>
</feature>
<dbReference type="Pfam" id="PF00999">
    <property type="entry name" value="Na_H_Exchanger"/>
    <property type="match status" value="1"/>
</dbReference>
<feature type="domain" description="Cation/H+ exchanger transmembrane" evidence="21">
    <location>
        <begin position="121"/>
        <end position="509"/>
    </location>
</feature>
<feature type="transmembrane region" description="Helical" evidence="20">
    <location>
        <begin position="412"/>
        <end position="438"/>
    </location>
</feature>
<feature type="compositionally biased region" description="Pro residues" evidence="19">
    <location>
        <begin position="885"/>
        <end position="897"/>
    </location>
</feature>
<sequence length="897" mass="100206">MTPAMPCWSGVNAIAEQLRVRRWGFCGAPRSPCWSCCWRAELGARDWRSTRPRRGERDRRAREAGAHGAVDPHANATAGGAHGAVITTLPIVIWKWHHVEVPYLVALWVFVCWLCKLVFELNHKLTSVIPESGLLILIGFILGGIIWAADHAQTFALSPTVFFFYLLPQIILDAGYFMPNKLFFGNMGAILTFAIIGTCWNAAALGLSLWGVHMAGAMGDLDIGLLQYLLFGSLIAAVDPVAVIAVFEEVHVNEVLFILVFGESLLNDGVTVVLYNVFDAFVSLGGERINAAEIIKGIVSFFVVAFGGALVGVIFAILLSLLTRFTKNVQIIEPGFIFVFSYLAYLTAEMLSLSSILSITFCGICCQKYVSANMDERSVTTVRYAMKLLANGSETIIFVFLGISAIDPNIWVWNTAFILLTLLFIFVYRFIGTFALTWVLNRYRLVPLEVIDQVVMSYGGLRGAVAYGLVALLDENKFKEKNLMVCTTLIVVYFTVILQGVTMKPLVKWLKVKRAAVKEPYLIVKLQNRAFDHILIAIEDISGQIGHNYMRDKWNQFEERWLCSFLMKPKIRKSRDYLFSVFHQLNLKDAVSYVNEAERRGSLAFVRQSDSDTNVDFKKIFGANMSDMPEGTCHISDSDSDQTLASSVLRDSVPSVCLDVHEMDMRGQSGRVPEGINTHRLLQQHLYKARKQHRHRYSRSHISVNKDENEVQEIFQRTMRSRLESFKSAKMGVTHNKMIKPPKRDQTQKMPNGKSINKSKGHPFIDEDFEFSDTDGAHLDNTANYPASARGTPMTVTYTAGGGIENPAFMPDADLVGPGETPPWEAPPWQAAAQTENVVAPSQRAQVRLPWSPSNLRRLAPLRISTRSTDSFLLADAPSREEHFPPPPPPPPDGSQL</sequence>
<reference evidence="22" key="1">
    <citation type="submission" date="2021-01" db="EMBL/GenBank/DDBJ databases">
        <title>A chromosome-scale assembly of European eel, Anguilla anguilla.</title>
        <authorList>
            <person name="Henkel C."/>
            <person name="Jong-Raadsen S.A."/>
            <person name="Dufour S."/>
            <person name="Weltzien F.-A."/>
            <person name="Palstra A.P."/>
            <person name="Pelster B."/>
            <person name="Spaink H.P."/>
            <person name="Van Den Thillart G.E."/>
            <person name="Jansen H."/>
            <person name="Zahm M."/>
            <person name="Klopp C."/>
            <person name="Cedric C."/>
            <person name="Louis A."/>
            <person name="Berthelot C."/>
            <person name="Parey E."/>
            <person name="Roest Crollius H."/>
            <person name="Montfort J."/>
            <person name="Robinson-Rechavi M."/>
            <person name="Bucao C."/>
            <person name="Bouchez O."/>
            <person name="Gislard M."/>
            <person name="Lluch J."/>
            <person name="Milhes M."/>
            <person name="Lampietro C."/>
            <person name="Lopez Roques C."/>
            <person name="Donnadieu C."/>
            <person name="Braasch I."/>
            <person name="Desvignes T."/>
            <person name="Postlethwait J."/>
            <person name="Bobe J."/>
            <person name="Guiguen Y."/>
            <person name="Dirks R."/>
        </authorList>
    </citation>
    <scope>NUCLEOTIDE SEQUENCE</scope>
    <source>
        <strain evidence="22">Tag_6206</strain>
        <tissue evidence="22">Liver</tissue>
    </source>
</reference>
<keyword evidence="10" id="KW-0967">Endosome</keyword>
<dbReference type="AlphaFoldDB" id="A0A9D3MC60"/>
<dbReference type="NCBIfam" id="TIGR00840">
    <property type="entry name" value="b_cpa1"/>
    <property type="match status" value="1"/>
</dbReference>